<evidence type="ECO:0000313" key="11">
    <source>
        <dbReference type="EMBL" id="QDV75242.1"/>
    </source>
</evidence>
<gene>
    <name evidence="11" type="primary">zraR_8</name>
    <name evidence="11" type="ORF">Spa11_34560</name>
</gene>
<evidence type="ECO:0000256" key="1">
    <source>
        <dbReference type="ARBA" id="ARBA00022553"/>
    </source>
</evidence>
<evidence type="ECO:0000256" key="4">
    <source>
        <dbReference type="ARBA" id="ARBA00023012"/>
    </source>
</evidence>
<dbReference type="GO" id="GO:0006355">
    <property type="term" value="P:regulation of DNA-templated transcription"/>
    <property type="evidence" value="ECO:0007669"/>
    <property type="project" value="InterPro"/>
</dbReference>
<protein>
    <submittedName>
        <fullName evidence="11">Transcriptional regulatory protein ZraR</fullName>
    </submittedName>
</protein>
<keyword evidence="1 8" id="KW-0597">Phosphoprotein</keyword>
<keyword evidence="2" id="KW-0547">Nucleotide-binding</keyword>
<dbReference type="Gene3D" id="1.10.10.60">
    <property type="entry name" value="Homeodomain-like"/>
    <property type="match status" value="1"/>
</dbReference>
<keyword evidence="12" id="KW-1185">Reference proteome</keyword>
<dbReference type="CDD" id="cd00009">
    <property type="entry name" value="AAA"/>
    <property type="match status" value="1"/>
</dbReference>
<dbReference type="SUPFAM" id="SSF52172">
    <property type="entry name" value="CheY-like"/>
    <property type="match status" value="1"/>
</dbReference>
<dbReference type="Pfam" id="PF00072">
    <property type="entry name" value="Response_reg"/>
    <property type="match status" value="1"/>
</dbReference>
<organism evidence="11 12">
    <name type="scientific">Botrimarina mediterranea</name>
    <dbReference type="NCBI Taxonomy" id="2528022"/>
    <lineage>
        <taxon>Bacteria</taxon>
        <taxon>Pseudomonadati</taxon>
        <taxon>Planctomycetota</taxon>
        <taxon>Planctomycetia</taxon>
        <taxon>Pirellulales</taxon>
        <taxon>Lacipirellulaceae</taxon>
        <taxon>Botrimarina</taxon>
    </lineage>
</organism>
<dbReference type="GO" id="GO:0000160">
    <property type="term" value="P:phosphorelay signal transduction system"/>
    <property type="evidence" value="ECO:0007669"/>
    <property type="project" value="UniProtKB-KW"/>
</dbReference>
<dbReference type="PRINTS" id="PR01590">
    <property type="entry name" value="HTHFIS"/>
</dbReference>
<feature type="modified residue" description="4-aspartylphosphate" evidence="8">
    <location>
        <position position="63"/>
    </location>
</feature>
<sequence>MTVHAKKPELLYGRVLVVDDHAPARESVADVLRCVGHEATPCGSGAEALAKLRAGSFDVVVTDLQMPGMSGLELIREIERLRHRVQVLMVTAHASVETAVEAMRHGAFDYLEKPYNVDRLEASVSRALQRKRLQTSVEAVESAAKCDAPMMIGSSAAMRLLRERIARVASTEETVLIQGESGVGKELIAQTLHALSCRSKGPMVSLNCPVLSEQLTESELFGHCRGAFTGADADRVGRFELANNGSLLLDEVTEINLGLQAKLLRVLQERAFERVGSSVSQRVDVRVMATTNRDLTDEISAGRFREDLYYRLAVVPIQAPALRERGEDVLELSEYFLDQASQRLGRERLTLDAAARDLFLSHRWPGNVRELHNVVTRACVLADGQTVSADLVRPWLRRDSVNAVEAVEEGPTTLPIGASLAEVERQMILATLARFDGHRQKTADALGIGVRTLSGKLRSYGVPPGEKDIISRAA</sequence>
<dbReference type="KEGG" id="bmei:Spa11_34560"/>
<dbReference type="InterPro" id="IPR025943">
    <property type="entry name" value="Sigma_54_int_dom_ATP-bd_2"/>
</dbReference>
<feature type="domain" description="Sigma-54 factor interaction" evidence="9">
    <location>
        <begin position="151"/>
        <end position="380"/>
    </location>
</feature>
<keyword evidence="4" id="KW-0902">Two-component regulatory system</keyword>
<evidence type="ECO:0000256" key="7">
    <source>
        <dbReference type="ARBA" id="ARBA00023163"/>
    </source>
</evidence>
<dbReference type="SUPFAM" id="SSF46689">
    <property type="entry name" value="Homeodomain-like"/>
    <property type="match status" value="1"/>
</dbReference>
<dbReference type="Pfam" id="PF02954">
    <property type="entry name" value="HTH_8"/>
    <property type="match status" value="1"/>
</dbReference>
<keyword evidence="7" id="KW-0804">Transcription</keyword>
<dbReference type="PROSITE" id="PS50045">
    <property type="entry name" value="SIGMA54_INTERACT_4"/>
    <property type="match status" value="1"/>
</dbReference>
<evidence type="ECO:0000313" key="12">
    <source>
        <dbReference type="Proteomes" id="UP000316426"/>
    </source>
</evidence>
<dbReference type="FunFam" id="3.40.50.300:FF:000006">
    <property type="entry name" value="DNA-binding transcriptional regulator NtrC"/>
    <property type="match status" value="1"/>
</dbReference>
<dbReference type="SMART" id="SM00382">
    <property type="entry name" value="AAA"/>
    <property type="match status" value="1"/>
</dbReference>
<accession>A0A518KBR6</accession>
<evidence type="ECO:0000256" key="3">
    <source>
        <dbReference type="ARBA" id="ARBA00022840"/>
    </source>
</evidence>
<evidence type="ECO:0000256" key="5">
    <source>
        <dbReference type="ARBA" id="ARBA00023015"/>
    </source>
</evidence>
<dbReference type="PROSITE" id="PS50110">
    <property type="entry name" value="RESPONSE_REGULATORY"/>
    <property type="match status" value="1"/>
</dbReference>
<dbReference type="InterPro" id="IPR058031">
    <property type="entry name" value="AAA_lid_NorR"/>
</dbReference>
<dbReference type="InterPro" id="IPR025662">
    <property type="entry name" value="Sigma_54_int_dom_ATP-bd_1"/>
</dbReference>
<dbReference type="Gene3D" id="3.40.50.2300">
    <property type="match status" value="1"/>
</dbReference>
<dbReference type="InterPro" id="IPR025944">
    <property type="entry name" value="Sigma_54_int_dom_CS"/>
</dbReference>
<dbReference type="Proteomes" id="UP000316426">
    <property type="component" value="Chromosome"/>
</dbReference>
<dbReference type="PROSITE" id="PS00675">
    <property type="entry name" value="SIGMA54_INTERACT_1"/>
    <property type="match status" value="1"/>
</dbReference>
<dbReference type="PROSITE" id="PS00676">
    <property type="entry name" value="SIGMA54_INTERACT_2"/>
    <property type="match status" value="1"/>
</dbReference>
<dbReference type="PANTHER" id="PTHR32071">
    <property type="entry name" value="TRANSCRIPTIONAL REGULATORY PROTEIN"/>
    <property type="match status" value="1"/>
</dbReference>
<evidence type="ECO:0000259" key="10">
    <source>
        <dbReference type="PROSITE" id="PS50110"/>
    </source>
</evidence>
<dbReference type="AlphaFoldDB" id="A0A518KBR6"/>
<dbReference type="InterPro" id="IPR001789">
    <property type="entry name" value="Sig_transdc_resp-reg_receiver"/>
</dbReference>
<dbReference type="InterPro" id="IPR003593">
    <property type="entry name" value="AAA+_ATPase"/>
</dbReference>
<dbReference type="Pfam" id="PF25601">
    <property type="entry name" value="AAA_lid_14"/>
    <property type="match status" value="1"/>
</dbReference>
<dbReference type="RefSeq" id="WP_145114360.1">
    <property type="nucleotide sequence ID" value="NZ_CP036349.1"/>
</dbReference>
<dbReference type="GO" id="GO:0043565">
    <property type="term" value="F:sequence-specific DNA binding"/>
    <property type="evidence" value="ECO:0007669"/>
    <property type="project" value="InterPro"/>
</dbReference>
<dbReference type="InterPro" id="IPR002197">
    <property type="entry name" value="HTH_Fis"/>
</dbReference>
<dbReference type="Pfam" id="PF00158">
    <property type="entry name" value="Sigma54_activat"/>
    <property type="match status" value="1"/>
</dbReference>
<dbReference type="PROSITE" id="PS00688">
    <property type="entry name" value="SIGMA54_INTERACT_3"/>
    <property type="match status" value="1"/>
</dbReference>
<dbReference type="InterPro" id="IPR009057">
    <property type="entry name" value="Homeodomain-like_sf"/>
</dbReference>
<dbReference type="InterPro" id="IPR027417">
    <property type="entry name" value="P-loop_NTPase"/>
</dbReference>
<dbReference type="Gene3D" id="1.10.8.60">
    <property type="match status" value="1"/>
</dbReference>
<keyword evidence="6" id="KW-0238">DNA-binding</keyword>
<evidence type="ECO:0000256" key="6">
    <source>
        <dbReference type="ARBA" id="ARBA00023125"/>
    </source>
</evidence>
<dbReference type="InterPro" id="IPR002078">
    <property type="entry name" value="Sigma_54_int"/>
</dbReference>
<evidence type="ECO:0000259" key="9">
    <source>
        <dbReference type="PROSITE" id="PS50045"/>
    </source>
</evidence>
<dbReference type="EMBL" id="CP036349">
    <property type="protein sequence ID" value="QDV75242.1"/>
    <property type="molecule type" value="Genomic_DNA"/>
</dbReference>
<dbReference type="Gene3D" id="3.40.50.300">
    <property type="entry name" value="P-loop containing nucleotide triphosphate hydrolases"/>
    <property type="match status" value="1"/>
</dbReference>
<proteinExistence type="predicted"/>
<evidence type="ECO:0000256" key="2">
    <source>
        <dbReference type="ARBA" id="ARBA00022741"/>
    </source>
</evidence>
<dbReference type="PANTHER" id="PTHR32071:SF57">
    <property type="entry name" value="C4-DICARBOXYLATE TRANSPORT TRANSCRIPTIONAL REGULATORY PROTEIN DCTD"/>
    <property type="match status" value="1"/>
</dbReference>
<dbReference type="InterPro" id="IPR011006">
    <property type="entry name" value="CheY-like_superfamily"/>
</dbReference>
<dbReference type="FunFam" id="3.40.50.2300:FF:000018">
    <property type="entry name" value="DNA-binding transcriptional regulator NtrC"/>
    <property type="match status" value="1"/>
</dbReference>
<dbReference type="SUPFAM" id="SSF52540">
    <property type="entry name" value="P-loop containing nucleoside triphosphate hydrolases"/>
    <property type="match status" value="1"/>
</dbReference>
<dbReference type="GO" id="GO:0005524">
    <property type="term" value="F:ATP binding"/>
    <property type="evidence" value="ECO:0007669"/>
    <property type="project" value="UniProtKB-KW"/>
</dbReference>
<keyword evidence="3" id="KW-0067">ATP-binding</keyword>
<reference evidence="11 12" key="1">
    <citation type="submission" date="2019-02" db="EMBL/GenBank/DDBJ databases">
        <title>Deep-cultivation of Planctomycetes and their phenomic and genomic characterization uncovers novel biology.</title>
        <authorList>
            <person name="Wiegand S."/>
            <person name="Jogler M."/>
            <person name="Boedeker C."/>
            <person name="Pinto D."/>
            <person name="Vollmers J."/>
            <person name="Rivas-Marin E."/>
            <person name="Kohn T."/>
            <person name="Peeters S.H."/>
            <person name="Heuer A."/>
            <person name="Rast P."/>
            <person name="Oberbeckmann S."/>
            <person name="Bunk B."/>
            <person name="Jeske O."/>
            <person name="Meyerdierks A."/>
            <person name="Storesund J.E."/>
            <person name="Kallscheuer N."/>
            <person name="Luecker S."/>
            <person name="Lage O.M."/>
            <person name="Pohl T."/>
            <person name="Merkel B.J."/>
            <person name="Hornburger P."/>
            <person name="Mueller R.-W."/>
            <person name="Bruemmer F."/>
            <person name="Labrenz M."/>
            <person name="Spormann A.M."/>
            <person name="Op den Camp H."/>
            <person name="Overmann J."/>
            <person name="Amann R."/>
            <person name="Jetten M.S.M."/>
            <person name="Mascher T."/>
            <person name="Medema M.H."/>
            <person name="Devos D.P."/>
            <person name="Kaster A.-K."/>
            <person name="Ovreas L."/>
            <person name="Rohde M."/>
            <person name="Galperin M.Y."/>
            <person name="Jogler C."/>
        </authorList>
    </citation>
    <scope>NUCLEOTIDE SEQUENCE [LARGE SCALE GENOMIC DNA]</scope>
    <source>
        <strain evidence="11 12">Spa11</strain>
    </source>
</reference>
<name>A0A518KBR6_9BACT</name>
<feature type="domain" description="Response regulatory" evidence="10">
    <location>
        <begin position="14"/>
        <end position="128"/>
    </location>
</feature>
<keyword evidence="5" id="KW-0805">Transcription regulation</keyword>
<dbReference type="SMART" id="SM00448">
    <property type="entry name" value="REC"/>
    <property type="match status" value="1"/>
</dbReference>
<evidence type="ECO:0000256" key="8">
    <source>
        <dbReference type="PROSITE-ProRule" id="PRU00169"/>
    </source>
</evidence>